<dbReference type="OrthoDB" id="5851992at2759"/>
<dbReference type="EMBL" id="UYRV01108183">
    <property type="protein sequence ID" value="VDN24087.1"/>
    <property type="molecule type" value="Genomic_DNA"/>
</dbReference>
<evidence type="ECO:0000313" key="2">
    <source>
        <dbReference type="Proteomes" id="UP000271889"/>
    </source>
</evidence>
<protein>
    <submittedName>
        <fullName evidence="1">Uncharacterized protein</fullName>
    </submittedName>
</protein>
<organism evidence="1 2">
    <name type="scientific">Cylicostephanus goldi</name>
    <name type="common">Nematode worm</name>
    <dbReference type="NCBI Taxonomy" id="71465"/>
    <lineage>
        <taxon>Eukaryota</taxon>
        <taxon>Metazoa</taxon>
        <taxon>Ecdysozoa</taxon>
        <taxon>Nematoda</taxon>
        <taxon>Chromadorea</taxon>
        <taxon>Rhabditida</taxon>
        <taxon>Rhabditina</taxon>
        <taxon>Rhabditomorpha</taxon>
        <taxon>Strongyloidea</taxon>
        <taxon>Strongylidae</taxon>
        <taxon>Cylicostephanus</taxon>
    </lineage>
</organism>
<sequence length="80" mass="9118">MLYNGSTRTRNVVGIDVSEALRSNIVDVERISDNLMSIKMDTGKQVLRVITVYAPQVRCKDDEKDAFWQELMTTSFIFTG</sequence>
<dbReference type="AlphaFoldDB" id="A0A3P7MLB5"/>
<accession>A0A3P7MLB5</accession>
<reference evidence="1 2" key="1">
    <citation type="submission" date="2018-11" db="EMBL/GenBank/DDBJ databases">
        <authorList>
            <consortium name="Pathogen Informatics"/>
        </authorList>
    </citation>
    <scope>NUCLEOTIDE SEQUENCE [LARGE SCALE GENOMIC DNA]</scope>
</reference>
<evidence type="ECO:0000313" key="1">
    <source>
        <dbReference type="EMBL" id="VDN24087.1"/>
    </source>
</evidence>
<name>A0A3P7MLB5_CYLGO</name>
<gene>
    <name evidence="1" type="ORF">CGOC_LOCUS9749</name>
</gene>
<proteinExistence type="predicted"/>
<keyword evidence="2" id="KW-1185">Reference proteome</keyword>
<dbReference type="Proteomes" id="UP000271889">
    <property type="component" value="Unassembled WGS sequence"/>
</dbReference>